<accession>A0A517ZAM9</accession>
<feature type="transmembrane region" description="Helical" evidence="1">
    <location>
        <begin position="41"/>
        <end position="60"/>
    </location>
</feature>
<dbReference type="KEGG" id="mri:Mal4_38260"/>
<evidence type="ECO:0000313" key="3">
    <source>
        <dbReference type="Proteomes" id="UP000320496"/>
    </source>
</evidence>
<proteinExistence type="predicted"/>
<sequence>MNAFDRLCAMMAFLLGIVLLTLGAIGLFAGCSAHFTLPPVLGVLPAFVGWGVVRAVYVAWNDRRDWDEQYSDEDVPLETPYED</sequence>
<evidence type="ECO:0000313" key="2">
    <source>
        <dbReference type="EMBL" id="QDU39481.1"/>
    </source>
</evidence>
<gene>
    <name evidence="2" type="ORF">Mal4_38260</name>
</gene>
<name>A0A517ZAM9_9PLAN</name>
<dbReference type="PROSITE" id="PS51257">
    <property type="entry name" value="PROKAR_LIPOPROTEIN"/>
    <property type="match status" value="1"/>
</dbReference>
<keyword evidence="1" id="KW-1133">Transmembrane helix</keyword>
<feature type="transmembrane region" description="Helical" evidence="1">
    <location>
        <begin position="12"/>
        <end position="35"/>
    </location>
</feature>
<keyword evidence="3" id="KW-1185">Reference proteome</keyword>
<dbReference type="EMBL" id="CP036275">
    <property type="protein sequence ID" value="QDU39481.1"/>
    <property type="molecule type" value="Genomic_DNA"/>
</dbReference>
<dbReference type="AlphaFoldDB" id="A0A517ZAM9"/>
<dbReference type="RefSeq" id="WP_145370660.1">
    <property type="nucleotide sequence ID" value="NZ_CP036275.1"/>
</dbReference>
<reference evidence="2 3" key="1">
    <citation type="submission" date="2019-02" db="EMBL/GenBank/DDBJ databases">
        <title>Deep-cultivation of Planctomycetes and their phenomic and genomic characterization uncovers novel biology.</title>
        <authorList>
            <person name="Wiegand S."/>
            <person name="Jogler M."/>
            <person name="Boedeker C."/>
            <person name="Pinto D."/>
            <person name="Vollmers J."/>
            <person name="Rivas-Marin E."/>
            <person name="Kohn T."/>
            <person name="Peeters S.H."/>
            <person name="Heuer A."/>
            <person name="Rast P."/>
            <person name="Oberbeckmann S."/>
            <person name="Bunk B."/>
            <person name="Jeske O."/>
            <person name="Meyerdierks A."/>
            <person name="Storesund J.E."/>
            <person name="Kallscheuer N."/>
            <person name="Luecker S."/>
            <person name="Lage O.M."/>
            <person name="Pohl T."/>
            <person name="Merkel B.J."/>
            <person name="Hornburger P."/>
            <person name="Mueller R.-W."/>
            <person name="Bruemmer F."/>
            <person name="Labrenz M."/>
            <person name="Spormann A.M."/>
            <person name="Op den Camp H."/>
            <person name="Overmann J."/>
            <person name="Amann R."/>
            <person name="Jetten M.S.M."/>
            <person name="Mascher T."/>
            <person name="Medema M.H."/>
            <person name="Devos D.P."/>
            <person name="Kaster A.-K."/>
            <person name="Ovreas L."/>
            <person name="Rohde M."/>
            <person name="Galperin M.Y."/>
            <person name="Jogler C."/>
        </authorList>
    </citation>
    <scope>NUCLEOTIDE SEQUENCE [LARGE SCALE GENOMIC DNA]</scope>
    <source>
        <strain evidence="2 3">Mal4</strain>
    </source>
</reference>
<organism evidence="2 3">
    <name type="scientific">Maioricimonas rarisocia</name>
    <dbReference type="NCBI Taxonomy" id="2528026"/>
    <lineage>
        <taxon>Bacteria</taxon>
        <taxon>Pseudomonadati</taxon>
        <taxon>Planctomycetota</taxon>
        <taxon>Planctomycetia</taxon>
        <taxon>Planctomycetales</taxon>
        <taxon>Planctomycetaceae</taxon>
        <taxon>Maioricimonas</taxon>
    </lineage>
</organism>
<dbReference type="Proteomes" id="UP000320496">
    <property type="component" value="Chromosome"/>
</dbReference>
<keyword evidence="1" id="KW-0812">Transmembrane</keyword>
<evidence type="ECO:0000256" key="1">
    <source>
        <dbReference type="SAM" id="Phobius"/>
    </source>
</evidence>
<keyword evidence="1" id="KW-0472">Membrane</keyword>
<protein>
    <submittedName>
        <fullName evidence="2">Uncharacterized protein</fullName>
    </submittedName>
</protein>